<dbReference type="PANTHER" id="PTHR43861">
    <property type="entry name" value="TRANS-ACONITATE 2-METHYLTRANSFERASE-RELATED"/>
    <property type="match status" value="1"/>
</dbReference>
<accession>A0A4U3M0H8</accession>
<organism evidence="3 4">
    <name type="scientific">Kribbella jiaozuonensis</name>
    <dbReference type="NCBI Taxonomy" id="2575441"/>
    <lineage>
        <taxon>Bacteria</taxon>
        <taxon>Bacillati</taxon>
        <taxon>Actinomycetota</taxon>
        <taxon>Actinomycetes</taxon>
        <taxon>Propionibacteriales</taxon>
        <taxon>Kribbellaceae</taxon>
        <taxon>Kribbella</taxon>
    </lineage>
</organism>
<dbReference type="GO" id="GO:0008168">
    <property type="term" value="F:methyltransferase activity"/>
    <property type="evidence" value="ECO:0007669"/>
    <property type="project" value="UniProtKB-KW"/>
</dbReference>
<keyword evidence="4" id="KW-1185">Reference proteome</keyword>
<dbReference type="SUPFAM" id="SSF53335">
    <property type="entry name" value="S-adenosyl-L-methionine-dependent methyltransferases"/>
    <property type="match status" value="1"/>
</dbReference>
<dbReference type="Proteomes" id="UP000305836">
    <property type="component" value="Unassembled WGS sequence"/>
</dbReference>
<dbReference type="Gene3D" id="3.40.50.150">
    <property type="entry name" value="Vaccinia Virus protein VP39"/>
    <property type="match status" value="1"/>
</dbReference>
<evidence type="ECO:0000313" key="3">
    <source>
        <dbReference type="EMBL" id="TKK81419.1"/>
    </source>
</evidence>
<dbReference type="Pfam" id="PF13847">
    <property type="entry name" value="Methyltransf_31"/>
    <property type="match status" value="1"/>
</dbReference>
<keyword evidence="1 3" id="KW-0808">Transferase</keyword>
<protein>
    <submittedName>
        <fullName evidence="3">Methyltransferase domain-containing protein</fullName>
    </submittedName>
</protein>
<dbReference type="PANTHER" id="PTHR43861:SF3">
    <property type="entry name" value="PUTATIVE (AFU_ORTHOLOGUE AFUA_2G14390)-RELATED"/>
    <property type="match status" value="1"/>
</dbReference>
<dbReference type="AlphaFoldDB" id="A0A4U3M0H8"/>
<proteinExistence type="predicted"/>
<feature type="domain" description="Methyltransferase" evidence="2">
    <location>
        <begin position="38"/>
        <end position="139"/>
    </location>
</feature>
<dbReference type="CDD" id="cd02440">
    <property type="entry name" value="AdoMet_MTases"/>
    <property type="match status" value="1"/>
</dbReference>
<gene>
    <name evidence="3" type="ORF">FDA38_00705</name>
</gene>
<dbReference type="GO" id="GO:0032259">
    <property type="term" value="P:methylation"/>
    <property type="evidence" value="ECO:0007669"/>
    <property type="project" value="UniProtKB-KW"/>
</dbReference>
<sequence length="279" mass="30671">MDPWQTLTTAYEQSRVREDSLDQLMEWDAQRSMIGSVAGKTVLDVGCGNGGKAVELAREYGAASVVGVDVGAQFVTPPDDVDVTLLTGDLSTLDEIEAIEGRRFDVVVFLQSLAYARDRDRTLRAVRSLLTEDGVLVVSIAHPIRWAVERSEREGIGLGDAYHAVGPYSYPSLWDRDVTITHTTDTFSSIHNSLTDNGFVVERVLEPQLSEELDEFADALQAGKLTPTQSATVLTQTQTFINHYLRRPEEGPNGPTRQFPPPAVTALEQLPSFLEPVPD</sequence>
<name>A0A4U3M0H8_9ACTN</name>
<dbReference type="RefSeq" id="WP_137252133.1">
    <property type="nucleotide sequence ID" value="NZ_JBHSPQ010000004.1"/>
</dbReference>
<dbReference type="EMBL" id="SZPZ01000001">
    <property type="protein sequence ID" value="TKK81419.1"/>
    <property type="molecule type" value="Genomic_DNA"/>
</dbReference>
<comment type="caution">
    <text evidence="3">The sequence shown here is derived from an EMBL/GenBank/DDBJ whole genome shotgun (WGS) entry which is preliminary data.</text>
</comment>
<evidence type="ECO:0000313" key="4">
    <source>
        <dbReference type="Proteomes" id="UP000305836"/>
    </source>
</evidence>
<dbReference type="InterPro" id="IPR029063">
    <property type="entry name" value="SAM-dependent_MTases_sf"/>
</dbReference>
<reference evidence="3 4" key="1">
    <citation type="submission" date="2019-04" db="EMBL/GenBank/DDBJ databases">
        <title>Kribbella sp. NEAU-THZ 27 nov., a novel actinomycete isolated from soil.</title>
        <authorList>
            <person name="Duan L."/>
        </authorList>
    </citation>
    <scope>NUCLEOTIDE SEQUENCE [LARGE SCALE GENOMIC DNA]</scope>
    <source>
        <strain evidence="4">NEAU-THZ27</strain>
    </source>
</reference>
<dbReference type="InterPro" id="IPR025714">
    <property type="entry name" value="Methyltranfer_dom"/>
</dbReference>
<keyword evidence="3" id="KW-0489">Methyltransferase</keyword>
<evidence type="ECO:0000259" key="2">
    <source>
        <dbReference type="Pfam" id="PF13847"/>
    </source>
</evidence>
<dbReference type="OrthoDB" id="9805171at2"/>
<evidence type="ECO:0000256" key="1">
    <source>
        <dbReference type="ARBA" id="ARBA00022679"/>
    </source>
</evidence>